<dbReference type="InterPro" id="IPR036388">
    <property type="entry name" value="WH-like_DNA-bd_sf"/>
</dbReference>
<dbReference type="InterPro" id="IPR016032">
    <property type="entry name" value="Sig_transdc_resp-reg_C-effctor"/>
</dbReference>
<keyword evidence="1 8" id="KW-0547">Nucleotide-binding</keyword>
<dbReference type="EMBL" id="LN554847">
    <property type="protein sequence ID" value="CED57532.1"/>
    <property type="molecule type" value="Genomic_DNA"/>
</dbReference>
<comment type="similarity">
    <text evidence="8">Belongs to the MalT family.</text>
</comment>
<feature type="binding site" evidence="8">
    <location>
        <begin position="39"/>
        <end position="46"/>
    </location>
    <ligand>
        <name>ATP</name>
        <dbReference type="ChEBI" id="CHEBI:30616"/>
    </ligand>
</feature>
<keyword evidence="3 8" id="KW-0805">Transcription regulation</keyword>
<dbReference type="InterPro" id="IPR059106">
    <property type="entry name" value="WHD_MalT"/>
</dbReference>
<dbReference type="Pfam" id="PF25873">
    <property type="entry name" value="WHD_MalT"/>
    <property type="match status" value="1"/>
</dbReference>
<dbReference type="Gene3D" id="1.25.40.10">
    <property type="entry name" value="Tetratricopeptide repeat domain"/>
    <property type="match status" value="1"/>
</dbReference>
<keyword evidence="2 8" id="KW-0067">ATP-binding</keyword>
<dbReference type="InterPro" id="IPR041617">
    <property type="entry name" value="TPR_MalT"/>
</dbReference>
<dbReference type="CDD" id="cd06170">
    <property type="entry name" value="LuxR_C_like"/>
    <property type="match status" value="1"/>
</dbReference>
<comment type="activity regulation">
    <text evidence="8">Activated by ATP and maltotriose, which are both required for DNA binding.</text>
</comment>
<dbReference type="KEGG" id="awd:AWOD_II_0911"/>
<protein>
    <recommendedName>
        <fullName evidence="8">HTH-type transcriptional regulator MalT</fullName>
    </recommendedName>
    <alternativeName>
        <fullName evidence="8">ATP-dependent transcriptional activator MalT</fullName>
    </alternativeName>
</protein>
<dbReference type="GO" id="GO:0045893">
    <property type="term" value="P:positive regulation of DNA-templated transcription"/>
    <property type="evidence" value="ECO:0007669"/>
    <property type="project" value="UniProtKB-UniRule"/>
</dbReference>
<keyword evidence="4 8" id="KW-0238">DNA-binding</keyword>
<dbReference type="InterPro" id="IPR027417">
    <property type="entry name" value="P-loop_NTPase"/>
</dbReference>
<evidence type="ECO:0000256" key="1">
    <source>
        <dbReference type="ARBA" id="ARBA00022741"/>
    </source>
</evidence>
<dbReference type="PROSITE" id="PS50043">
    <property type="entry name" value="HTH_LUXR_2"/>
    <property type="match status" value="1"/>
</dbReference>
<keyword evidence="11" id="KW-1185">Reference proteome</keyword>
<gene>
    <name evidence="8 10" type="primary">malT</name>
    <name evidence="10" type="ORF">AWOD_II_0911</name>
</gene>
<dbReference type="SUPFAM" id="SSF52540">
    <property type="entry name" value="P-loop containing nucleoside triphosphate hydrolases"/>
    <property type="match status" value="1"/>
</dbReference>
<name>A0A090IAQ6_9GAMM</name>
<accession>A0A090IAQ6</accession>
<keyword evidence="6 8" id="KW-0804">Transcription</keyword>
<dbReference type="GO" id="GO:0003677">
    <property type="term" value="F:DNA binding"/>
    <property type="evidence" value="ECO:0007669"/>
    <property type="project" value="UniProtKB-KW"/>
</dbReference>
<dbReference type="PANTHER" id="PTHR44688:SF16">
    <property type="entry name" value="DNA-BINDING TRANSCRIPTIONAL ACTIVATOR DEVR_DOSR"/>
    <property type="match status" value="1"/>
</dbReference>
<evidence type="ECO:0000313" key="11">
    <source>
        <dbReference type="Proteomes" id="UP000032427"/>
    </source>
</evidence>
<dbReference type="PATRIC" id="fig|80852.17.peg.3705"/>
<dbReference type="Proteomes" id="UP000032427">
    <property type="component" value="Chromosome 2"/>
</dbReference>
<dbReference type="OrthoDB" id="1123107at2"/>
<dbReference type="InterPro" id="IPR000792">
    <property type="entry name" value="Tscrpt_reg_LuxR_C"/>
</dbReference>
<feature type="domain" description="HTH luxR-type" evidence="9">
    <location>
        <begin position="832"/>
        <end position="897"/>
    </location>
</feature>
<dbReference type="GeneID" id="28543166"/>
<dbReference type="HAMAP" id="MF_01247">
    <property type="entry name" value="HTH_type_MalT"/>
    <property type="match status" value="1"/>
</dbReference>
<dbReference type="SUPFAM" id="SSF46894">
    <property type="entry name" value="C-terminal effector domain of the bipartite response regulators"/>
    <property type="match status" value="1"/>
</dbReference>
<dbReference type="InterPro" id="IPR023768">
    <property type="entry name" value="Tscrpt_reg_HTH_MalT"/>
</dbReference>
<keyword evidence="5 8" id="KW-0010">Activator</keyword>
<organism evidence="10 11">
    <name type="scientific">Aliivibrio wodanis</name>
    <dbReference type="NCBI Taxonomy" id="80852"/>
    <lineage>
        <taxon>Bacteria</taxon>
        <taxon>Pseudomonadati</taxon>
        <taxon>Pseudomonadota</taxon>
        <taxon>Gammaproteobacteria</taxon>
        <taxon>Vibrionales</taxon>
        <taxon>Vibrionaceae</taxon>
        <taxon>Aliivibrio</taxon>
    </lineage>
</organism>
<evidence type="ECO:0000256" key="8">
    <source>
        <dbReference type="HAMAP-Rule" id="MF_01247"/>
    </source>
</evidence>
<comment type="function">
    <text evidence="8">Positively regulates the transcription of the maltose regulon whose gene products are responsible for uptake and catabolism of malto-oligosaccharides. Specifically binds to the promoter region of its target genes, recognizing a short DNA motif called the MalT box.</text>
</comment>
<evidence type="ECO:0000259" key="9">
    <source>
        <dbReference type="PROSITE" id="PS50043"/>
    </source>
</evidence>
<keyword evidence="7 8" id="KW-0119">Carbohydrate metabolism</keyword>
<dbReference type="SUPFAM" id="SSF48452">
    <property type="entry name" value="TPR-like"/>
    <property type="match status" value="1"/>
</dbReference>
<evidence type="ECO:0000256" key="6">
    <source>
        <dbReference type="ARBA" id="ARBA00023163"/>
    </source>
</evidence>
<dbReference type="AlphaFoldDB" id="A0A090IAQ6"/>
<sequence>MLIPSKLHFPKRLHNAIIRQRVLDTLADAIHYKLVLFRSPAGYGKTTMAAQWLSNKEATGWYSLDEGDNDEYKFAKYFIQTISNATGLELPHSKALTEKRQFASLSSLFSQVFTELISFQHSAYLILDDYHLITNDAIHLGLKFFLKHLPDNLTLVITSRSQPPLNTANLRVRDLLIEIDNQSLAFDQSETSLFFNQRLNDEIDQEAITHVREHVEGWPSALQLIALHSIQNKQSLSNSAQAMIQLNHSHLWDYLAEEVFDNLDSDTQQFLMRCAVFEHFNTQLLVKVTGRNDAQLLIENLNRFGLFINTNGEHSDWYKFHNLFAEFLSHQRQNHLAHEEIQLQQNAAHAWLLQKNIYQALRHAKNAKDDQLIAEILTQYGWHLFNNGELALLELTITQLDPEILFTSPRLVIIRAWLAQSQHNYLQVDDLLSEGQREMSARNITLDRHMQGELDALRAQVAINKNEPEAALSFAEKALEELETNKYRSRIVATSVIGEYHHVSGNLAQALALMQQTEKMAMTYGIYHQALWAILQQSEILMAQGFMQAAFDLQDNGFKLIEDQELGQLPLHEFLLRARAQIYWFWFRFDEAEQCTWKGLDVLSPFDETKHLRGYSMLARLAVARGELDKAERYLEKCQQLLSHADYHIDWKANASSAQLFYWQAKGNTEAISYWLTHTEKPETRSNHFTQLQWRNIARAQFHLGDIEVAINTLQTSQAIAQQHKLVTDINRNAIMESVLLYENKQFTESTEAMHLAIKQSNQTGIIGSFLMAGRVILKPLAKLQQKGNISELEKHRIEQLQKALSNNERSRSAHFDETFIEKVINNPEVPELIRTSPLTHREWQVLGLIYSGFSNEQIAAEFDVAPTTIKTHIRNLYQKLNLPNRKAAIAMADELVSMMK</sequence>
<dbReference type="Gene3D" id="1.10.10.10">
    <property type="entry name" value="Winged helix-like DNA-binding domain superfamily/Winged helix DNA-binding domain"/>
    <property type="match status" value="1"/>
</dbReference>
<dbReference type="PANTHER" id="PTHR44688">
    <property type="entry name" value="DNA-BINDING TRANSCRIPTIONAL ACTIVATOR DEVR_DOSR"/>
    <property type="match status" value="1"/>
</dbReference>
<dbReference type="HOGENOM" id="CLU_006325_3_0_6"/>
<evidence type="ECO:0000256" key="7">
    <source>
        <dbReference type="ARBA" id="ARBA00023277"/>
    </source>
</evidence>
<comment type="subunit">
    <text evidence="8">Monomer in solution. Oligomerizes to an active state in the presence of the positive effectors ATP and maltotriose.</text>
</comment>
<evidence type="ECO:0000313" key="10">
    <source>
        <dbReference type="EMBL" id="CED57532.1"/>
    </source>
</evidence>
<dbReference type="STRING" id="80852.AWOD_II_0911"/>
<dbReference type="GO" id="GO:0005524">
    <property type="term" value="F:ATP binding"/>
    <property type="evidence" value="ECO:0007669"/>
    <property type="project" value="UniProtKB-UniRule"/>
</dbReference>
<reference evidence="11" key="1">
    <citation type="submission" date="2014-09" db="EMBL/GenBank/DDBJ databases">
        <authorList>
            <person name="Hjerde E."/>
        </authorList>
    </citation>
    <scope>NUCLEOTIDE SEQUENCE [LARGE SCALE GENOMIC DNA]</scope>
    <source>
        <strain evidence="11">06/09/139</strain>
    </source>
</reference>
<dbReference type="GO" id="GO:0003700">
    <property type="term" value="F:DNA-binding transcription factor activity"/>
    <property type="evidence" value="ECO:0007669"/>
    <property type="project" value="UniProtKB-UniRule"/>
</dbReference>
<dbReference type="GO" id="GO:0045913">
    <property type="term" value="P:positive regulation of carbohydrate metabolic process"/>
    <property type="evidence" value="ECO:0007669"/>
    <property type="project" value="UniProtKB-UniRule"/>
</dbReference>
<evidence type="ECO:0000256" key="5">
    <source>
        <dbReference type="ARBA" id="ARBA00023159"/>
    </source>
</evidence>
<dbReference type="InterPro" id="IPR011990">
    <property type="entry name" value="TPR-like_helical_dom_sf"/>
</dbReference>
<proteinExistence type="inferred from homology"/>
<dbReference type="NCBIfam" id="NF003420">
    <property type="entry name" value="PRK04841.1"/>
    <property type="match status" value="1"/>
</dbReference>
<evidence type="ECO:0000256" key="2">
    <source>
        <dbReference type="ARBA" id="ARBA00022840"/>
    </source>
</evidence>
<dbReference type="PROSITE" id="PS00622">
    <property type="entry name" value="HTH_LUXR_1"/>
    <property type="match status" value="1"/>
</dbReference>
<evidence type="ECO:0000256" key="4">
    <source>
        <dbReference type="ARBA" id="ARBA00023125"/>
    </source>
</evidence>
<dbReference type="Pfam" id="PF00196">
    <property type="entry name" value="GerE"/>
    <property type="match status" value="1"/>
</dbReference>
<evidence type="ECO:0000256" key="3">
    <source>
        <dbReference type="ARBA" id="ARBA00023015"/>
    </source>
</evidence>
<dbReference type="SMART" id="SM00421">
    <property type="entry name" value="HTH_LUXR"/>
    <property type="match status" value="1"/>
</dbReference>
<dbReference type="PRINTS" id="PR00038">
    <property type="entry name" value="HTHLUXR"/>
</dbReference>
<dbReference type="Gene3D" id="3.40.50.300">
    <property type="entry name" value="P-loop containing nucleotide triphosphate hydrolases"/>
    <property type="match status" value="1"/>
</dbReference>
<dbReference type="Pfam" id="PF17874">
    <property type="entry name" value="TPR_MalT"/>
    <property type="match status" value="1"/>
</dbReference>